<reference evidence="1 2" key="1">
    <citation type="submission" date="2024-04" db="EMBL/GenBank/DDBJ databases">
        <authorList>
            <person name="Waldvogel A.-M."/>
            <person name="Schoenle A."/>
        </authorList>
    </citation>
    <scope>NUCLEOTIDE SEQUENCE [LARGE SCALE GENOMIC DNA]</scope>
</reference>
<organism evidence="1 2">
    <name type="scientific">Knipowitschia caucasica</name>
    <name type="common">Caucasian dwarf goby</name>
    <name type="synonym">Pomatoschistus caucasicus</name>
    <dbReference type="NCBI Taxonomy" id="637954"/>
    <lineage>
        <taxon>Eukaryota</taxon>
        <taxon>Metazoa</taxon>
        <taxon>Chordata</taxon>
        <taxon>Craniata</taxon>
        <taxon>Vertebrata</taxon>
        <taxon>Euteleostomi</taxon>
        <taxon>Actinopterygii</taxon>
        <taxon>Neopterygii</taxon>
        <taxon>Teleostei</taxon>
        <taxon>Neoteleostei</taxon>
        <taxon>Acanthomorphata</taxon>
        <taxon>Gobiaria</taxon>
        <taxon>Gobiiformes</taxon>
        <taxon>Gobioidei</taxon>
        <taxon>Gobiidae</taxon>
        <taxon>Gobiinae</taxon>
        <taxon>Knipowitschia</taxon>
    </lineage>
</organism>
<keyword evidence="2" id="KW-1185">Reference proteome</keyword>
<dbReference type="EMBL" id="OZ035841">
    <property type="protein sequence ID" value="CAL1590876.1"/>
    <property type="molecule type" value="Genomic_DNA"/>
</dbReference>
<sequence length="86" mass="9403">MVVCFFLNLTGQLCYVRAPAEVHQSLYCKGSESLSSFMVTGAEELVSKVIQLGVQDGARVTFPIAVVIPFFTRYRGNCRVHCKAGG</sequence>
<dbReference type="AlphaFoldDB" id="A0AAV2KRT8"/>
<evidence type="ECO:0000313" key="1">
    <source>
        <dbReference type="EMBL" id="CAL1590876.1"/>
    </source>
</evidence>
<dbReference type="Proteomes" id="UP001497482">
    <property type="component" value="Chromosome 19"/>
</dbReference>
<accession>A0AAV2KRT8</accession>
<evidence type="ECO:0000313" key="2">
    <source>
        <dbReference type="Proteomes" id="UP001497482"/>
    </source>
</evidence>
<proteinExistence type="predicted"/>
<name>A0AAV2KRT8_KNICA</name>
<dbReference type="PANTHER" id="PTHR28336">
    <property type="entry name" value="BA1-643"/>
    <property type="match status" value="1"/>
</dbReference>
<dbReference type="PANTHER" id="PTHR28336:SF4">
    <property type="entry name" value="DEATH DOMAIN-CONTAINING PROTEIN 1"/>
    <property type="match status" value="1"/>
</dbReference>
<protein>
    <submittedName>
        <fullName evidence="1">Uncharacterized protein</fullName>
    </submittedName>
</protein>
<gene>
    <name evidence="1" type="ORF">KC01_LOCUS20319</name>
</gene>